<dbReference type="Pfam" id="PF13976">
    <property type="entry name" value="gag_pre-integrs"/>
    <property type="match status" value="1"/>
</dbReference>
<comment type="caution">
    <text evidence="5">The sequence shown here is derived from an EMBL/GenBank/DDBJ whole genome shotgun (WGS) entry which is preliminary data.</text>
</comment>
<name>A0ABQ5AHF3_9ASTR</name>
<sequence>MDFETTQNNAAVNLPLLKQGDYEMWKIRIEQYFQVQDYALWDVIKNGNSFKHVPRTTANADGTSTSTIPGPVTTKEKAQKKNDVKVRSMMLMALPNEHMLTFSTYKDAKALFKAIQARFGGNDATKKTQKTLLKQMYENFNASSTESLDSIFNRLQKIVSQLAILGEIISQEDLNLKFLRSLPAEWNTHVVVWRNKPDLETMSIDDLYNNFKIVKQEVKRTVTTSSSSGSQNMAFVSTPGSTNEDNTTNVQVSTASTPVSTASTNNNTVNLSDATVYAFLANQPYGSHLVHEDLEQIHEDDLEEMDLKWQLALLSMRARKYYQRTGKKITINGSDTAGYDKLKVECFNCHKMGHFAREWRGLKNQESRPRNQDSSRKTVNVEDTSAKAMVAIDGAGFDWSFMADEEVPTNMALMVFSDSEVLNDKTCSNTCLKSFETLKTQYDNLRIEFNKSELDLAIYKRGLAFVKEQLVFYKKNEAVFCDQIVVLKRDASFKDSEINALKIQIEKLKKDKESNQIKIENFENASKSLDKLIGSQITDNSRKGVGFENYNVPEFEGYGVKVNKSVYENSSNETKKTHDAPIIEEWVSDSDEDESEVMISDNVQHKPKQVDQPWKGDLLVALKDTRIFNSRCTRHMTGNKSYLSDYQDYDRGFVAFAGSSKRELKFNFFSVSHMCDWENSVLFTETECLILSPDFKLPDESQVMLKIPRKDNMYSFDLKNIVPSKGLTCLFAKATNDESKLWHRRLGHINFKTMNKLVKGNLVKFDGKADEGFLVGYSINSKAFRVFNSRTRKVEENLHVNFLENKPNVAGNGPEWLFDIDTLTNTMNYQPVSAGNRTNGNAGLETNSNAEQAGKVKVPDQEYILLPLLHTSSNVPSSSEEAESSPKDDAGKKNGVKDPAKEGDMNGPGEATYTNSTNRLNTVSSPVNTVSSSSTSEDPERAREQRNEFESLFGQEKDNNNTYRVFTPVNAPTPSNVDYSIDPLIPDLEDTINLHDTGIFGNTYDERDEGAEADYNNLETEMPVSPIPSTRIHKDHPKAQIIGEIDSAVQTRRMHKQNEAGLITFINKQRRTNHKDFQNCLFDFFLSQLEPKKFKLLNVWTLVDLPHGKKAIGTKWVFRNKKDQRGIMIRNKARLVAQGYRQEEGVDYDEVFAPVARIEAIRLFLAHASYMDFTVYQMDVKSAFLYGTIEEEVYVSQPPGFVDPEFPNKVYKVEKALYGLHQAPRAWYETLLTYLLENGFRRGTMDKTLFIKKIKNDILLVQVYVDDIIFGSTKKSLSLQVEQRKDGIFLSQDKYVYDILKKFGFSSVKKASYSMAYSDSDYAGASLDRKSTTRGCQFLGCRLISWQCKKQTIMANSTTKVEYIDASNYCG</sequence>
<dbReference type="Pfam" id="PF07727">
    <property type="entry name" value="RVT_2"/>
    <property type="match status" value="1"/>
</dbReference>
<feature type="region of interest" description="Disordered" evidence="2">
    <location>
        <begin position="224"/>
        <end position="248"/>
    </location>
</feature>
<proteinExistence type="predicted"/>
<dbReference type="CDD" id="cd09272">
    <property type="entry name" value="RNase_HI_RT_Ty1"/>
    <property type="match status" value="1"/>
</dbReference>
<evidence type="ECO:0000259" key="4">
    <source>
        <dbReference type="Pfam" id="PF13976"/>
    </source>
</evidence>
<feature type="region of interest" description="Disordered" evidence="2">
    <location>
        <begin position="55"/>
        <end position="74"/>
    </location>
</feature>
<feature type="compositionally biased region" description="Low complexity" evidence="2">
    <location>
        <begin position="921"/>
        <end position="936"/>
    </location>
</feature>
<accession>A0ABQ5AHF3</accession>
<dbReference type="Pfam" id="PF14223">
    <property type="entry name" value="Retrotran_gag_2"/>
    <property type="match status" value="1"/>
</dbReference>
<evidence type="ECO:0000259" key="3">
    <source>
        <dbReference type="Pfam" id="PF07727"/>
    </source>
</evidence>
<evidence type="ECO:0000256" key="1">
    <source>
        <dbReference type="SAM" id="Coils"/>
    </source>
</evidence>
<reference evidence="5" key="1">
    <citation type="journal article" date="2022" name="Int. J. Mol. Sci.">
        <title>Draft Genome of Tanacetum Coccineum: Genomic Comparison of Closely Related Tanacetum-Family Plants.</title>
        <authorList>
            <person name="Yamashiro T."/>
            <person name="Shiraishi A."/>
            <person name="Nakayama K."/>
            <person name="Satake H."/>
        </authorList>
    </citation>
    <scope>NUCLEOTIDE SEQUENCE</scope>
</reference>
<feature type="region of interest" description="Disordered" evidence="2">
    <location>
        <begin position="831"/>
        <end position="856"/>
    </location>
</feature>
<organism evidence="5 6">
    <name type="scientific">Tanacetum coccineum</name>
    <dbReference type="NCBI Taxonomy" id="301880"/>
    <lineage>
        <taxon>Eukaryota</taxon>
        <taxon>Viridiplantae</taxon>
        <taxon>Streptophyta</taxon>
        <taxon>Embryophyta</taxon>
        <taxon>Tracheophyta</taxon>
        <taxon>Spermatophyta</taxon>
        <taxon>Magnoliopsida</taxon>
        <taxon>eudicotyledons</taxon>
        <taxon>Gunneridae</taxon>
        <taxon>Pentapetalae</taxon>
        <taxon>asterids</taxon>
        <taxon>campanulids</taxon>
        <taxon>Asterales</taxon>
        <taxon>Asteraceae</taxon>
        <taxon>Asteroideae</taxon>
        <taxon>Anthemideae</taxon>
        <taxon>Anthemidinae</taxon>
        <taxon>Tanacetum</taxon>
    </lineage>
</organism>
<feature type="domain" description="Reverse transcriptase Ty1/copia-type" evidence="3">
    <location>
        <begin position="1098"/>
        <end position="1273"/>
    </location>
</feature>
<feature type="domain" description="GAG-pre-integrase" evidence="4">
    <location>
        <begin position="712"/>
        <end position="764"/>
    </location>
</feature>
<feature type="coiled-coil region" evidence="1">
    <location>
        <begin position="491"/>
        <end position="525"/>
    </location>
</feature>
<protein>
    <submittedName>
        <fullName evidence="5">Ribonuclease H-like domain-containing protein</fullName>
    </submittedName>
</protein>
<evidence type="ECO:0000313" key="5">
    <source>
        <dbReference type="EMBL" id="GJT01172.1"/>
    </source>
</evidence>
<dbReference type="EMBL" id="BQNB010012251">
    <property type="protein sequence ID" value="GJT01172.1"/>
    <property type="molecule type" value="Genomic_DNA"/>
</dbReference>
<dbReference type="SUPFAM" id="SSF56672">
    <property type="entry name" value="DNA/RNA polymerases"/>
    <property type="match status" value="1"/>
</dbReference>
<feature type="compositionally biased region" description="Polar residues" evidence="2">
    <location>
        <begin position="831"/>
        <end position="851"/>
    </location>
</feature>
<feature type="compositionally biased region" description="Polar residues" evidence="2">
    <location>
        <begin position="56"/>
        <end position="68"/>
    </location>
</feature>
<dbReference type="PANTHER" id="PTHR35317">
    <property type="entry name" value="OS04G0629600 PROTEIN"/>
    <property type="match status" value="1"/>
</dbReference>
<keyword evidence="1" id="KW-0175">Coiled coil</keyword>
<keyword evidence="6" id="KW-1185">Reference proteome</keyword>
<dbReference type="InterPro" id="IPR013103">
    <property type="entry name" value="RVT_2"/>
</dbReference>
<evidence type="ECO:0000256" key="2">
    <source>
        <dbReference type="SAM" id="MobiDB-lite"/>
    </source>
</evidence>
<feature type="compositionally biased region" description="Basic and acidic residues" evidence="2">
    <location>
        <begin position="884"/>
        <end position="904"/>
    </location>
</feature>
<dbReference type="InterPro" id="IPR043502">
    <property type="entry name" value="DNA/RNA_pol_sf"/>
</dbReference>
<gene>
    <name evidence="5" type="ORF">Tco_0822341</name>
</gene>
<dbReference type="InterPro" id="IPR025724">
    <property type="entry name" value="GAG-pre-integrase_dom"/>
</dbReference>
<reference evidence="5" key="2">
    <citation type="submission" date="2022-01" db="EMBL/GenBank/DDBJ databases">
        <authorList>
            <person name="Yamashiro T."/>
            <person name="Shiraishi A."/>
            <person name="Satake H."/>
            <person name="Nakayama K."/>
        </authorList>
    </citation>
    <scope>NUCLEOTIDE SEQUENCE</scope>
</reference>
<feature type="region of interest" description="Disordered" evidence="2">
    <location>
        <begin position="871"/>
        <end position="946"/>
    </location>
</feature>
<dbReference type="PANTHER" id="PTHR35317:SF23">
    <property type="entry name" value="OS04G0629600 PROTEIN"/>
    <property type="match status" value="1"/>
</dbReference>
<evidence type="ECO:0000313" key="6">
    <source>
        <dbReference type="Proteomes" id="UP001151760"/>
    </source>
</evidence>
<dbReference type="Proteomes" id="UP001151760">
    <property type="component" value="Unassembled WGS sequence"/>
</dbReference>